<keyword evidence="2" id="KW-1185">Reference proteome</keyword>
<sequence length="87" mass="9640">MAALPFHDDAVHGLVVLRGQDGAIAVEFGRVERGQVLGYLHHPVVRGDRDAGRIAHYLDGEVRTLPDHVQRHLVVERGHPQKLTVVI</sequence>
<organism evidence="1 2">
    <name type="scientific">Actinomadura adrarensis</name>
    <dbReference type="NCBI Taxonomy" id="1819600"/>
    <lineage>
        <taxon>Bacteria</taxon>
        <taxon>Bacillati</taxon>
        <taxon>Actinomycetota</taxon>
        <taxon>Actinomycetes</taxon>
        <taxon>Streptosporangiales</taxon>
        <taxon>Thermomonosporaceae</taxon>
        <taxon>Actinomadura</taxon>
    </lineage>
</organism>
<proteinExistence type="predicted"/>
<gene>
    <name evidence="1" type="ORF">ACFQ07_23410</name>
</gene>
<dbReference type="EMBL" id="JBHTIR010003438">
    <property type="protein sequence ID" value="MFD0855207.1"/>
    <property type="molecule type" value="Genomic_DNA"/>
</dbReference>
<protein>
    <submittedName>
        <fullName evidence="1">Uncharacterized protein</fullName>
    </submittedName>
</protein>
<name>A0ABW3CMM7_9ACTN</name>
<evidence type="ECO:0000313" key="2">
    <source>
        <dbReference type="Proteomes" id="UP001597083"/>
    </source>
</evidence>
<comment type="caution">
    <text evidence="1">The sequence shown here is derived from an EMBL/GenBank/DDBJ whole genome shotgun (WGS) entry which is preliminary data.</text>
</comment>
<reference evidence="2" key="1">
    <citation type="journal article" date="2019" name="Int. J. Syst. Evol. Microbiol.">
        <title>The Global Catalogue of Microorganisms (GCM) 10K type strain sequencing project: providing services to taxonomists for standard genome sequencing and annotation.</title>
        <authorList>
            <consortium name="The Broad Institute Genomics Platform"/>
            <consortium name="The Broad Institute Genome Sequencing Center for Infectious Disease"/>
            <person name="Wu L."/>
            <person name="Ma J."/>
        </authorList>
    </citation>
    <scope>NUCLEOTIDE SEQUENCE [LARGE SCALE GENOMIC DNA]</scope>
    <source>
        <strain evidence="2">JCM 31696</strain>
    </source>
</reference>
<dbReference type="Proteomes" id="UP001597083">
    <property type="component" value="Unassembled WGS sequence"/>
</dbReference>
<evidence type="ECO:0000313" key="1">
    <source>
        <dbReference type="EMBL" id="MFD0855207.1"/>
    </source>
</evidence>
<accession>A0ABW3CMM7</accession>